<sequence>MVMQFGVNPTFDYSKEPSRDILCIDCKSFYGSVECVERGLNPLQAKLAFHFQSHPLAIGQCQSWT</sequence>
<evidence type="ECO:0008006" key="3">
    <source>
        <dbReference type="Google" id="ProtNLM"/>
    </source>
</evidence>
<keyword evidence="2" id="KW-1185">Reference proteome</keyword>
<dbReference type="EMBL" id="NGJT01000032">
    <property type="protein sequence ID" value="RST90690.1"/>
    <property type="molecule type" value="Genomic_DNA"/>
</dbReference>
<proteinExistence type="predicted"/>
<gene>
    <name evidence="1" type="ORF">CBF36_11250</name>
</gene>
<dbReference type="Proteomes" id="UP000288490">
    <property type="component" value="Unassembled WGS sequence"/>
</dbReference>
<dbReference type="InterPro" id="IPR043502">
    <property type="entry name" value="DNA/RNA_pol_sf"/>
</dbReference>
<evidence type="ECO:0000313" key="2">
    <source>
        <dbReference type="Proteomes" id="UP000288490"/>
    </source>
</evidence>
<protein>
    <recommendedName>
        <fullName evidence="3">UmuC domain-containing protein</fullName>
    </recommendedName>
</protein>
<evidence type="ECO:0000313" key="1">
    <source>
        <dbReference type="EMBL" id="RST90690.1"/>
    </source>
</evidence>
<name>A0A429ZAI3_9ENTE</name>
<accession>A0A429ZAI3</accession>
<reference evidence="1 2" key="1">
    <citation type="submission" date="2017-05" db="EMBL/GenBank/DDBJ databases">
        <title>Vagococcus spp. assemblies.</title>
        <authorList>
            <person name="Gulvik C.A."/>
        </authorList>
    </citation>
    <scope>NUCLEOTIDE SEQUENCE [LARGE SCALE GENOMIC DNA]</scope>
    <source>
        <strain evidence="1 2">SS1994</strain>
    </source>
</reference>
<dbReference type="SUPFAM" id="SSF56672">
    <property type="entry name" value="DNA/RNA polymerases"/>
    <property type="match status" value="1"/>
</dbReference>
<dbReference type="AlphaFoldDB" id="A0A429ZAI3"/>
<comment type="caution">
    <text evidence="1">The sequence shown here is derived from an EMBL/GenBank/DDBJ whole genome shotgun (WGS) entry which is preliminary data.</text>
</comment>
<organism evidence="1 2">
    <name type="scientific">Vagococcus bubulae</name>
    <dbReference type="NCBI Taxonomy" id="1977868"/>
    <lineage>
        <taxon>Bacteria</taxon>
        <taxon>Bacillati</taxon>
        <taxon>Bacillota</taxon>
        <taxon>Bacilli</taxon>
        <taxon>Lactobacillales</taxon>
        <taxon>Enterococcaceae</taxon>
        <taxon>Vagococcus</taxon>
    </lineage>
</organism>